<dbReference type="PANTHER" id="PTHR47878">
    <property type="entry name" value="OXIDOREDUCTASE FAD/NAD(P)-BINDING DOMAIN PROTEIN"/>
    <property type="match status" value="1"/>
</dbReference>
<keyword evidence="4" id="KW-0285">Flavoprotein</keyword>
<dbReference type="Pfam" id="PF00175">
    <property type="entry name" value="NAD_binding_1"/>
    <property type="match status" value="1"/>
</dbReference>
<dbReference type="GO" id="GO:0034599">
    <property type="term" value="P:cellular response to oxidative stress"/>
    <property type="evidence" value="ECO:0007669"/>
    <property type="project" value="TreeGrafter"/>
</dbReference>
<evidence type="ECO:0000313" key="11">
    <source>
        <dbReference type="EMBL" id="KDN29150.1"/>
    </source>
</evidence>
<dbReference type="OrthoDB" id="9784483at2"/>
<evidence type="ECO:0000256" key="7">
    <source>
        <dbReference type="ARBA" id="ARBA00022857"/>
    </source>
</evidence>
<dbReference type="EC" id="1.18.1.2" evidence="3"/>
<evidence type="ECO:0000259" key="10">
    <source>
        <dbReference type="PROSITE" id="PS51384"/>
    </source>
</evidence>
<dbReference type="AlphaFoldDB" id="A0A066UQ05"/>
<evidence type="ECO:0000256" key="9">
    <source>
        <dbReference type="ARBA" id="ARBA00047776"/>
    </source>
</evidence>
<dbReference type="RefSeq" id="WP_032550564.1">
    <property type="nucleotide sequence ID" value="NZ_JFFR01000012.1"/>
</dbReference>
<comment type="similarity">
    <text evidence="2">Belongs to the ferredoxin--NADP reductase type 1 family.</text>
</comment>
<evidence type="ECO:0000256" key="3">
    <source>
        <dbReference type="ARBA" id="ARBA00013223"/>
    </source>
</evidence>
<evidence type="ECO:0000256" key="8">
    <source>
        <dbReference type="ARBA" id="ARBA00023002"/>
    </source>
</evidence>
<evidence type="ECO:0000256" key="6">
    <source>
        <dbReference type="ARBA" id="ARBA00022827"/>
    </source>
</evidence>
<dbReference type="EMBL" id="JFFR01000012">
    <property type="protein sequence ID" value="KDN29150.1"/>
    <property type="molecule type" value="Genomic_DNA"/>
</dbReference>
<dbReference type="GO" id="GO:0042167">
    <property type="term" value="P:heme catabolic process"/>
    <property type="evidence" value="ECO:0007669"/>
    <property type="project" value="TreeGrafter"/>
</dbReference>
<keyword evidence="8" id="KW-0560">Oxidoreductase</keyword>
<dbReference type="PROSITE" id="PS51384">
    <property type="entry name" value="FAD_FR"/>
    <property type="match status" value="1"/>
</dbReference>
<evidence type="ECO:0000256" key="1">
    <source>
        <dbReference type="ARBA" id="ARBA00001974"/>
    </source>
</evidence>
<dbReference type="InterPro" id="IPR017927">
    <property type="entry name" value="FAD-bd_FR_type"/>
</dbReference>
<organism evidence="11 12">
    <name type="scientific">Vibrio fortis</name>
    <dbReference type="NCBI Taxonomy" id="212667"/>
    <lineage>
        <taxon>Bacteria</taxon>
        <taxon>Pseudomonadati</taxon>
        <taxon>Pseudomonadota</taxon>
        <taxon>Gammaproteobacteria</taxon>
        <taxon>Vibrionales</taxon>
        <taxon>Vibrionaceae</taxon>
        <taxon>Vibrio</taxon>
    </lineage>
</organism>
<dbReference type="Gene3D" id="3.40.50.80">
    <property type="entry name" value="Nucleotide-binding domain of ferredoxin-NADP reductase (FNR) module"/>
    <property type="match status" value="1"/>
</dbReference>
<dbReference type="Gene3D" id="2.40.30.10">
    <property type="entry name" value="Translation factors"/>
    <property type="match status" value="1"/>
</dbReference>
<evidence type="ECO:0000313" key="12">
    <source>
        <dbReference type="Proteomes" id="UP000027219"/>
    </source>
</evidence>
<dbReference type="InterPro" id="IPR039261">
    <property type="entry name" value="FNR_nucleotide-bd"/>
</dbReference>
<dbReference type="InterPro" id="IPR033892">
    <property type="entry name" value="FNR_bac"/>
</dbReference>
<comment type="caution">
    <text evidence="11">The sequence shown here is derived from an EMBL/GenBank/DDBJ whole genome shotgun (WGS) entry which is preliminary data.</text>
</comment>
<comment type="cofactor">
    <cofactor evidence="1">
        <name>FAD</name>
        <dbReference type="ChEBI" id="CHEBI:57692"/>
    </cofactor>
</comment>
<gene>
    <name evidence="11" type="ORF">VFDL14_18040</name>
</gene>
<protein>
    <recommendedName>
        <fullName evidence="3">ferredoxin--NADP(+) reductase</fullName>
        <ecNumber evidence="3">1.18.1.2</ecNumber>
    </recommendedName>
</protein>
<dbReference type="GO" id="GO:0004324">
    <property type="term" value="F:ferredoxin-NADP+ reductase activity"/>
    <property type="evidence" value="ECO:0007669"/>
    <property type="project" value="UniProtKB-EC"/>
</dbReference>
<dbReference type="PRINTS" id="PR00371">
    <property type="entry name" value="FPNCR"/>
</dbReference>
<dbReference type="InterPro" id="IPR017938">
    <property type="entry name" value="Riboflavin_synthase-like_b-brl"/>
</dbReference>
<dbReference type="CDD" id="cd06195">
    <property type="entry name" value="FNR1"/>
    <property type="match status" value="1"/>
</dbReference>
<keyword evidence="5" id="KW-0547">Nucleotide-binding</keyword>
<dbReference type="Proteomes" id="UP000027219">
    <property type="component" value="Unassembled WGS sequence"/>
</dbReference>
<dbReference type="STRING" id="212667.VFDL14_18040"/>
<dbReference type="SUPFAM" id="SSF63380">
    <property type="entry name" value="Riboflavin synthase domain-like"/>
    <property type="match status" value="1"/>
</dbReference>
<accession>A0A066UQ05</accession>
<dbReference type="GO" id="GO:0000166">
    <property type="term" value="F:nucleotide binding"/>
    <property type="evidence" value="ECO:0007669"/>
    <property type="project" value="UniProtKB-KW"/>
</dbReference>
<keyword evidence="6" id="KW-0274">FAD</keyword>
<evidence type="ECO:0000256" key="5">
    <source>
        <dbReference type="ARBA" id="ARBA00022741"/>
    </source>
</evidence>
<dbReference type="InterPro" id="IPR001709">
    <property type="entry name" value="Flavoprot_Pyr_Nucl_cyt_Rdtase"/>
</dbReference>
<reference evidence="11 12" key="1">
    <citation type="submission" date="2014-02" db="EMBL/GenBank/DDBJ databases">
        <title>Vibrio fortis Dalian14 Genome Sequencing.</title>
        <authorList>
            <person name="Wang Y."/>
            <person name="Song L."/>
            <person name="Liu G."/>
            <person name="Ding J."/>
        </authorList>
    </citation>
    <scope>NUCLEOTIDE SEQUENCE [LARGE SCALE GENOMIC DNA]</scope>
    <source>
        <strain evidence="11 12">Dalian14</strain>
    </source>
</reference>
<feature type="domain" description="FAD-binding FR-type" evidence="10">
    <location>
        <begin position="6"/>
        <end position="110"/>
    </location>
</feature>
<dbReference type="InterPro" id="IPR001433">
    <property type="entry name" value="OxRdtase_FAD/NAD-bd"/>
</dbReference>
<name>A0A066UQ05_9VIBR</name>
<proteinExistence type="inferred from homology"/>
<evidence type="ECO:0000256" key="2">
    <source>
        <dbReference type="ARBA" id="ARBA00008312"/>
    </source>
</evidence>
<evidence type="ECO:0000256" key="4">
    <source>
        <dbReference type="ARBA" id="ARBA00022630"/>
    </source>
</evidence>
<dbReference type="InterPro" id="IPR008333">
    <property type="entry name" value="Cbr1-like_FAD-bd_dom"/>
</dbReference>
<dbReference type="SUPFAM" id="SSF52343">
    <property type="entry name" value="Ferredoxin reductase-like, C-terminal NADP-linked domain"/>
    <property type="match status" value="1"/>
</dbReference>
<keyword evidence="7" id="KW-0521">NADP</keyword>
<sequence length="260" mass="29370">MTELPHGLVSGTVIERTDWNHQLFSIEVKAPVSSYLAGQFTKLGLENEQGELVRRAYSMVNAPSHTKDHQHLEFLIVKDSDGQLSPKLHQLQQGDEVFVGRDPSGFMTLEEIPSTAKDLWMLSTGTAIGPFLSLLEQLQQQETPLSFKHLILVHAVRTQADLTYQERIQTFIQHFQGTLHYVPIISRESVTGALRGRIPSLLLGGDLEQATSVTINKERSFFYLCGNPEMVRDTSTTLNQLGLEKHLRRKPGQFSSENYW</sequence>
<comment type="catalytic activity">
    <reaction evidence="9">
        <text>2 reduced [2Fe-2S]-[ferredoxin] + NADP(+) + H(+) = 2 oxidized [2Fe-2S]-[ferredoxin] + NADPH</text>
        <dbReference type="Rhea" id="RHEA:20125"/>
        <dbReference type="Rhea" id="RHEA-COMP:10000"/>
        <dbReference type="Rhea" id="RHEA-COMP:10001"/>
        <dbReference type="ChEBI" id="CHEBI:15378"/>
        <dbReference type="ChEBI" id="CHEBI:33737"/>
        <dbReference type="ChEBI" id="CHEBI:33738"/>
        <dbReference type="ChEBI" id="CHEBI:57783"/>
        <dbReference type="ChEBI" id="CHEBI:58349"/>
        <dbReference type="EC" id="1.18.1.2"/>
    </reaction>
</comment>
<dbReference type="PANTHER" id="PTHR47878:SF1">
    <property type="entry name" value="FLAVODOXIN_FERREDOXIN--NADP REDUCTASE"/>
    <property type="match status" value="1"/>
</dbReference>
<keyword evidence="12" id="KW-1185">Reference proteome</keyword>
<dbReference type="InterPro" id="IPR051930">
    <property type="entry name" value="FNR_type-1"/>
</dbReference>
<dbReference type="Pfam" id="PF00970">
    <property type="entry name" value="FAD_binding_6"/>
    <property type="match status" value="1"/>
</dbReference>